<dbReference type="PANTHER" id="PTHR16255:SF6">
    <property type="entry name" value="PROTEIN RETARDED ROOT GROWTH-LIKE"/>
    <property type="match status" value="1"/>
</dbReference>
<dbReference type="GO" id="GO:0005739">
    <property type="term" value="C:mitochondrion"/>
    <property type="evidence" value="ECO:0007669"/>
    <property type="project" value="UniProtKB-ARBA"/>
</dbReference>
<evidence type="ECO:0000313" key="3">
    <source>
        <dbReference type="EMBL" id="MCL7028510.1"/>
    </source>
</evidence>
<reference evidence="3" key="1">
    <citation type="submission" date="2022-03" db="EMBL/GenBank/DDBJ databases">
        <title>A functionally conserved STORR gene fusion in Papaver species that diverged 16.8 million years ago.</title>
        <authorList>
            <person name="Catania T."/>
        </authorList>
    </citation>
    <scope>NUCLEOTIDE SEQUENCE</scope>
    <source>
        <strain evidence="3">S-191538</strain>
    </source>
</reference>
<accession>A0AA41S418</accession>
<name>A0AA41S418_PAPNU</name>
<feature type="non-terminal residue" evidence="3">
    <location>
        <position position="1"/>
    </location>
</feature>
<feature type="domain" description="DUF155" evidence="2">
    <location>
        <begin position="27"/>
        <end position="122"/>
    </location>
</feature>
<dbReference type="PANTHER" id="PTHR16255">
    <property type="entry name" value="REQUIRED FOR MEIOTIC NUCLEAR DIVISION PROTEIN 1 HOMOLOG"/>
    <property type="match status" value="1"/>
</dbReference>
<dbReference type="Proteomes" id="UP001177140">
    <property type="component" value="Unassembled WGS sequence"/>
</dbReference>
<protein>
    <recommendedName>
        <fullName evidence="2">DUF155 domain-containing protein</fullName>
    </recommendedName>
</protein>
<dbReference type="AlphaFoldDB" id="A0AA41S418"/>
<dbReference type="Pfam" id="PF02582">
    <property type="entry name" value="DUF155"/>
    <property type="match status" value="1"/>
</dbReference>
<keyword evidence="4" id="KW-1185">Reference proteome</keyword>
<comment type="similarity">
    <text evidence="1">Belongs to the RMD1/sif2 family.</text>
</comment>
<evidence type="ECO:0000259" key="2">
    <source>
        <dbReference type="Pfam" id="PF02582"/>
    </source>
</evidence>
<dbReference type="InterPro" id="IPR003734">
    <property type="entry name" value="DUF155"/>
</dbReference>
<proteinExistence type="inferred from homology"/>
<feature type="non-terminal residue" evidence="3">
    <location>
        <position position="133"/>
    </location>
</feature>
<dbReference type="EMBL" id="JAJJMA010080299">
    <property type="protein sequence ID" value="MCL7028510.1"/>
    <property type="molecule type" value="Genomic_DNA"/>
</dbReference>
<organism evidence="3 4">
    <name type="scientific">Papaver nudicaule</name>
    <name type="common">Iceland poppy</name>
    <dbReference type="NCBI Taxonomy" id="74823"/>
    <lineage>
        <taxon>Eukaryota</taxon>
        <taxon>Viridiplantae</taxon>
        <taxon>Streptophyta</taxon>
        <taxon>Embryophyta</taxon>
        <taxon>Tracheophyta</taxon>
        <taxon>Spermatophyta</taxon>
        <taxon>Magnoliopsida</taxon>
        <taxon>Ranunculales</taxon>
        <taxon>Papaveraceae</taxon>
        <taxon>Papaveroideae</taxon>
        <taxon>Papaver</taxon>
    </lineage>
</organism>
<comment type="caution">
    <text evidence="3">The sequence shown here is derived from an EMBL/GenBank/DDBJ whole genome shotgun (WGS) entry which is preliminary data.</text>
</comment>
<dbReference type="InterPro" id="IPR051624">
    <property type="entry name" value="RMD1/Sad1-interacting"/>
</dbReference>
<evidence type="ECO:0000313" key="4">
    <source>
        <dbReference type="Proteomes" id="UP001177140"/>
    </source>
</evidence>
<gene>
    <name evidence="3" type="ORF">MKW94_020254</name>
</gene>
<evidence type="ECO:0000256" key="1">
    <source>
        <dbReference type="ARBA" id="ARBA00008306"/>
    </source>
</evidence>
<sequence>KREFEFAHVDARWSRLCQLQHLDMDGIRSSVLGQSIALDYYVRKVDGVIAAFTELPHGRRTIRSCIMREKRMYQLVGRASSTLVELVNLGLFERSDIAFMGDCNYFRLLEYLKEQFEFNQKFVGVNFYLRLME</sequence>